<protein>
    <submittedName>
        <fullName evidence="2">Uncharacterized protein</fullName>
    </submittedName>
</protein>
<dbReference type="EMBL" id="MCGT01000051">
    <property type="protein sequence ID" value="ORX44009.1"/>
    <property type="molecule type" value="Genomic_DNA"/>
</dbReference>
<reference evidence="2 3" key="1">
    <citation type="submission" date="2016-07" db="EMBL/GenBank/DDBJ databases">
        <title>Pervasive Adenine N6-methylation of Active Genes in Fungi.</title>
        <authorList>
            <consortium name="DOE Joint Genome Institute"/>
            <person name="Mondo S.J."/>
            <person name="Dannebaum R.O."/>
            <person name="Kuo R.C."/>
            <person name="Labutti K."/>
            <person name="Haridas S."/>
            <person name="Kuo A."/>
            <person name="Salamov A."/>
            <person name="Ahrendt S.R."/>
            <person name="Lipzen A."/>
            <person name="Sullivan W."/>
            <person name="Andreopoulos W.B."/>
            <person name="Clum A."/>
            <person name="Lindquist E."/>
            <person name="Daum C."/>
            <person name="Ramamoorthy G.K."/>
            <person name="Gryganskyi A."/>
            <person name="Culley D."/>
            <person name="Magnuson J.K."/>
            <person name="James T.Y."/>
            <person name="O'Malley M.A."/>
            <person name="Stajich J.E."/>
            <person name="Spatafora J.W."/>
            <person name="Visel A."/>
            <person name="Grigoriev I.V."/>
        </authorList>
    </citation>
    <scope>NUCLEOTIDE SEQUENCE [LARGE SCALE GENOMIC DNA]</scope>
    <source>
        <strain evidence="2 3">NRRL 3301</strain>
    </source>
</reference>
<feature type="compositionally biased region" description="Low complexity" evidence="1">
    <location>
        <begin position="8"/>
        <end position="20"/>
    </location>
</feature>
<feature type="region of interest" description="Disordered" evidence="1">
    <location>
        <begin position="1"/>
        <end position="20"/>
    </location>
</feature>
<feature type="compositionally biased region" description="Low complexity" evidence="1">
    <location>
        <begin position="50"/>
        <end position="68"/>
    </location>
</feature>
<dbReference type="AlphaFoldDB" id="A0A1X2G3N9"/>
<comment type="caution">
    <text evidence="2">The sequence shown here is derived from an EMBL/GenBank/DDBJ whole genome shotgun (WGS) entry which is preliminary data.</text>
</comment>
<gene>
    <name evidence="2" type="ORF">DM01DRAFT_1349855</name>
</gene>
<evidence type="ECO:0000313" key="3">
    <source>
        <dbReference type="Proteomes" id="UP000242146"/>
    </source>
</evidence>
<dbReference type="OrthoDB" id="2382382at2759"/>
<sequence length="148" mass="17110">MRHPQRPSLYHSSSTSSSKSSFRSIWGQLSQWIKPHQHDQRQPQLSFLDTRSPSTLSNASSASSTSSYRSRESPTQLHHHRLRKKQWVEPDTALTGVAIPPYSPTYCKPNEFPYSNFYIKLPNGKWMVRYRSGQRDILGTDEIEGYLI</sequence>
<organism evidence="2 3">
    <name type="scientific">Hesseltinella vesiculosa</name>
    <dbReference type="NCBI Taxonomy" id="101127"/>
    <lineage>
        <taxon>Eukaryota</taxon>
        <taxon>Fungi</taxon>
        <taxon>Fungi incertae sedis</taxon>
        <taxon>Mucoromycota</taxon>
        <taxon>Mucoromycotina</taxon>
        <taxon>Mucoromycetes</taxon>
        <taxon>Mucorales</taxon>
        <taxon>Cunninghamellaceae</taxon>
        <taxon>Hesseltinella</taxon>
    </lineage>
</organism>
<dbReference type="Proteomes" id="UP000242146">
    <property type="component" value="Unassembled WGS sequence"/>
</dbReference>
<feature type="region of interest" description="Disordered" evidence="1">
    <location>
        <begin position="33"/>
        <end position="85"/>
    </location>
</feature>
<proteinExistence type="predicted"/>
<name>A0A1X2G3N9_9FUNG</name>
<evidence type="ECO:0000313" key="2">
    <source>
        <dbReference type="EMBL" id="ORX44009.1"/>
    </source>
</evidence>
<keyword evidence="3" id="KW-1185">Reference proteome</keyword>
<evidence type="ECO:0000256" key="1">
    <source>
        <dbReference type="SAM" id="MobiDB-lite"/>
    </source>
</evidence>
<accession>A0A1X2G3N9</accession>